<reference evidence="1" key="1">
    <citation type="submission" date="2024-03" db="EMBL/GenBank/DDBJ databases">
        <title>Whole genome sequecning of epiphytes from Marcgravia umbellata leaves.</title>
        <authorList>
            <person name="Kumar G."/>
            <person name="Savka M.A."/>
        </authorList>
    </citation>
    <scope>NUCLEOTIDE SEQUENCE</scope>
    <source>
        <strain evidence="1">RIT_BL5</strain>
    </source>
</reference>
<dbReference type="Proteomes" id="UP001380953">
    <property type="component" value="Unassembled WGS sequence"/>
</dbReference>
<protein>
    <submittedName>
        <fullName evidence="1">GNAT family N-acetyltransferase</fullName>
        <ecNumber evidence="1">2.3.1.-</ecNumber>
    </submittedName>
</protein>
<keyword evidence="1" id="KW-0012">Acyltransferase</keyword>
<comment type="caution">
    <text evidence="1">The sequence shown here is derived from an EMBL/GenBank/DDBJ whole genome shotgun (WGS) entry which is preliminary data.</text>
</comment>
<keyword evidence="2" id="KW-1185">Reference proteome</keyword>
<evidence type="ECO:0000313" key="1">
    <source>
        <dbReference type="EMBL" id="MEJ8306527.1"/>
    </source>
</evidence>
<keyword evidence="1" id="KW-0808">Transferase</keyword>
<sequence>MTTFRLLEAHELADAARLSNSVFRPNSQPTMGDMFPRLFAPGIVQSYGAFAEKGNLAAFMGLSPSTLRIGGASSLRAFSIGSVFTSPEYRGAGLAGELLNLCIAHTQKAEAPLLFISGDRSLYTRAGSAYFGRVTKALLHRPTAASSSSSSSHMQSSIRLRLAEPQDLLSLHSLHQSGSTRFEESAAGVGELLGAAAYSNVLGLAQLTVIAENEHGLIAYAIVGVPRDVQSSLLSGSAVPSPKTSPEKGNPATVISYGGEAQHTAYLIHALLDFCPLEELHVDIPWQDQDLEKLLEQKGAELQSVRNSGTLFVTDVRLLLEQAYDLWPLPWEEALRVDPDGRVFATSSNRELSRAEWYGTLFDPHYPRLGDIPSWFEPIPLPNPYGLHYI</sequence>
<evidence type="ECO:0000313" key="2">
    <source>
        <dbReference type="Proteomes" id="UP001380953"/>
    </source>
</evidence>
<dbReference type="EMBL" id="JBBKAR010000056">
    <property type="protein sequence ID" value="MEJ8306527.1"/>
    <property type="molecule type" value="Genomic_DNA"/>
</dbReference>
<proteinExistence type="predicted"/>
<name>A0ACC6PHY7_9BACL</name>
<dbReference type="EC" id="2.3.1.-" evidence="1"/>
<accession>A0ACC6PHY7</accession>
<gene>
    <name evidence="1" type="ORF">WKI47_21680</name>
</gene>
<organism evidence="1 2">
    <name type="scientific">Saccharibacillus sacchari</name>
    <dbReference type="NCBI Taxonomy" id="456493"/>
    <lineage>
        <taxon>Bacteria</taxon>
        <taxon>Bacillati</taxon>
        <taxon>Bacillota</taxon>
        <taxon>Bacilli</taxon>
        <taxon>Bacillales</taxon>
        <taxon>Paenibacillaceae</taxon>
        <taxon>Saccharibacillus</taxon>
    </lineage>
</organism>